<feature type="transmembrane region" description="Helical" evidence="9">
    <location>
        <begin position="174"/>
        <end position="195"/>
    </location>
</feature>
<dbReference type="Pfam" id="PF00005">
    <property type="entry name" value="ABC_tran"/>
    <property type="match status" value="2"/>
</dbReference>
<feature type="transmembrane region" description="Helical" evidence="9">
    <location>
        <begin position="298"/>
        <end position="315"/>
    </location>
</feature>
<gene>
    <name evidence="12" type="ORF">DFH07DRAFT_813283</name>
</gene>
<dbReference type="InterPro" id="IPR011527">
    <property type="entry name" value="ABC1_TM_dom"/>
</dbReference>
<feature type="transmembrane region" description="Helical" evidence="9">
    <location>
        <begin position="141"/>
        <end position="162"/>
    </location>
</feature>
<evidence type="ECO:0000256" key="9">
    <source>
        <dbReference type="SAM" id="Phobius"/>
    </source>
</evidence>
<feature type="transmembrane region" description="Helical" evidence="9">
    <location>
        <begin position="506"/>
        <end position="531"/>
    </location>
</feature>
<dbReference type="GO" id="GO:0016020">
    <property type="term" value="C:membrane"/>
    <property type="evidence" value="ECO:0007669"/>
    <property type="project" value="UniProtKB-SubCell"/>
</dbReference>
<keyword evidence="12" id="KW-0378">Hydrolase</keyword>
<feature type="transmembrane region" description="Helical" evidence="9">
    <location>
        <begin position="402"/>
        <end position="418"/>
    </location>
</feature>
<name>A0AAD7JDQ2_9AGAR</name>
<feature type="transmembrane region" description="Helical" evidence="9">
    <location>
        <begin position="1165"/>
        <end position="1188"/>
    </location>
</feature>
<dbReference type="CDD" id="cd18580">
    <property type="entry name" value="ABC_6TM_ABCC_D2"/>
    <property type="match status" value="1"/>
</dbReference>
<dbReference type="GO" id="GO:0005524">
    <property type="term" value="F:ATP binding"/>
    <property type="evidence" value="ECO:0007669"/>
    <property type="project" value="UniProtKB-KW"/>
</dbReference>
<dbReference type="Proteomes" id="UP001215280">
    <property type="component" value="Unassembled WGS sequence"/>
</dbReference>
<evidence type="ECO:0000313" key="12">
    <source>
        <dbReference type="EMBL" id="KAJ7762735.1"/>
    </source>
</evidence>
<evidence type="ECO:0000256" key="7">
    <source>
        <dbReference type="ARBA" id="ARBA00023136"/>
    </source>
</evidence>
<dbReference type="CDD" id="cd18579">
    <property type="entry name" value="ABC_6TM_ABCC_D1"/>
    <property type="match status" value="1"/>
</dbReference>
<protein>
    <submittedName>
        <fullName evidence="12">P-loop containing nucleoside triphosphate hydrolase protein</fullName>
    </submittedName>
</protein>
<feature type="transmembrane region" description="Helical" evidence="9">
    <location>
        <begin position="79"/>
        <end position="99"/>
    </location>
</feature>
<dbReference type="Gene3D" id="3.40.50.300">
    <property type="entry name" value="P-loop containing nucleotide triphosphate hydrolases"/>
    <property type="match status" value="2"/>
</dbReference>
<evidence type="ECO:0000256" key="1">
    <source>
        <dbReference type="ARBA" id="ARBA00004141"/>
    </source>
</evidence>
<dbReference type="InterPro" id="IPR044726">
    <property type="entry name" value="ABCC_6TM_D2"/>
</dbReference>
<dbReference type="FunFam" id="3.40.50.300:FF:000838">
    <property type="entry name" value="ABC multidrug transporter (Eurofung)"/>
    <property type="match status" value="1"/>
</dbReference>
<dbReference type="SUPFAM" id="SSF52540">
    <property type="entry name" value="P-loop containing nucleoside triphosphate hydrolases"/>
    <property type="match status" value="2"/>
</dbReference>
<feature type="domain" description="ABC transmembrane type-1" evidence="11">
    <location>
        <begin position="286"/>
        <end position="571"/>
    </location>
</feature>
<keyword evidence="7 9" id="KW-0472">Membrane</keyword>
<keyword evidence="8" id="KW-0325">Glycoprotein</keyword>
<keyword evidence="13" id="KW-1185">Reference proteome</keyword>
<dbReference type="PANTHER" id="PTHR24223">
    <property type="entry name" value="ATP-BINDING CASSETTE SUB-FAMILY C"/>
    <property type="match status" value="1"/>
</dbReference>
<reference evidence="12" key="1">
    <citation type="submission" date="2023-03" db="EMBL/GenBank/DDBJ databases">
        <title>Massive genome expansion in bonnet fungi (Mycena s.s.) driven by repeated elements and novel gene families across ecological guilds.</title>
        <authorList>
            <consortium name="Lawrence Berkeley National Laboratory"/>
            <person name="Harder C.B."/>
            <person name="Miyauchi S."/>
            <person name="Viragh M."/>
            <person name="Kuo A."/>
            <person name="Thoen E."/>
            <person name="Andreopoulos B."/>
            <person name="Lu D."/>
            <person name="Skrede I."/>
            <person name="Drula E."/>
            <person name="Henrissat B."/>
            <person name="Morin E."/>
            <person name="Kohler A."/>
            <person name="Barry K."/>
            <person name="LaButti K."/>
            <person name="Morin E."/>
            <person name="Salamov A."/>
            <person name="Lipzen A."/>
            <person name="Mereny Z."/>
            <person name="Hegedus B."/>
            <person name="Baldrian P."/>
            <person name="Stursova M."/>
            <person name="Weitz H."/>
            <person name="Taylor A."/>
            <person name="Grigoriev I.V."/>
            <person name="Nagy L.G."/>
            <person name="Martin F."/>
            <person name="Kauserud H."/>
        </authorList>
    </citation>
    <scope>NUCLEOTIDE SEQUENCE</scope>
    <source>
        <strain evidence="12">CBHHK188m</strain>
    </source>
</reference>
<keyword evidence="2" id="KW-0813">Transport</keyword>
<feature type="transmembrane region" description="Helical" evidence="9">
    <location>
        <begin position="424"/>
        <end position="443"/>
    </location>
</feature>
<organism evidence="12 13">
    <name type="scientific">Mycena maculata</name>
    <dbReference type="NCBI Taxonomy" id="230809"/>
    <lineage>
        <taxon>Eukaryota</taxon>
        <taxon>Fungi</taxon>
        <taxon>Dikarya</taxon>
        <taxon>Basidiomycota</taxon>
        <taxon>Agaricomycotina</taxon>
        <taxon>Agaricomycetes</taxon>
        <taxon>Agaricomycetidae</taxon>
        <taxon>Agaricales</taxon>
        <taxon>Marasmiineae</taxon>
        <taxon>Mycenaceae</taxon>
        <taxon>Mycena</taxon>
    </lineage>
</organism>
<keyword evidence="4" id="KW-0547">Nucleotide-binding</keyword>
<dbReference type="GO" id="GO:0140359">
    <property type="term" value="F:ABC-type transporter activity"/>
    <property type="evidence" value="ECO:0007669"/>
    <property type="project" value="InterPro"/>
</dbReference>
<comment type="subcellular location">
    <subcellularLocation>
        <location evidence="1">Membrane</location>
        <topology evidence="1">Multi-pass membrane protein</topology>
    </subcellularLocation>
</comment>
<feature type="transmembrane region" description="Helical" evidence="9">
    <location>
        <begin position="111"/>
        <end position="135"/>
    </location>
</feature>
<dbReference type="InterPro" id="IPR003439">
    <property type="entry name" value="ABC_transporter-like_ATP-bd"/>
</dbReference>
<evidence type="ECO:0000256" key="3">
    <source>
        <dbReference type="ARBA" id="ARBA00022692"/>
    </source>
</evidence>
<evidence type="ECO:0000256" key="4">
    <source>
        <dbReference type="ARBA" id="ARBA00022741"/>
    </source>
</evidence>
<dbReference type="InterPro" id="IPR003593">
    <property type="entry name" value="AAA+_ATPase"/>
</dbReference>
<dbReference type="InterPro" id="IPR027417">
    <property type="entry name" value="P-loop_NTPase"/>
</dbReference>
<feature type="domain" description="ABC transporter" evidence="10">
    <location>
        <begin position="1262"/>
        <end position="1495"/>
    </location>
</feature>
<sequence length="1501" mass="164350">MSSRLYARFPQTSVCLNDALLSPQSLCRSFDFTVTFEASILLILPSAIFICIAAPYIWLAKPWKNFHLGAQKNIRSFTILSSLFFLICTAVLSLVSWLWTSSPTLPSATIYLVTGAFILILISSTLFVVVSLAAIGSETLAFLLALYQFTNLILQTAPLRTFSMLHGGRPTSTFFLVSFALLFSATALVVFSLSIPGPGLPSTLKEGDGFFNHLFVLWALPLMWNGRKTESTLDYELHPEMDSIELYRRFKIAWDREMKQHPSHPLLVRALFRAFSPTFLSTVPPAMIRALAQVVQPLLVNAAINFVSSYALGSVPEPSQWGWALAGMFALVFLALSGATSLYFYSIAKTGGYIRGALIEAMFRKALVLRADVVTDATGGDPMNLMSSDVERITTHLDMCHQIWSSFIIIILGLYILYSQLGLGPFVAALPIILLVVILTPLLSRKIGPLEEDITALCDKRVRLITSILRQIKGVKLAALEPEVEARVRAARTSELGARRRFWDSFAIVVNLTNVTLNMLSLFTLGTYSIISFLGHGPPLSTARLFTAYTTLTIISASLFAIGQGLPAVTQAYVSVQRIERYLSSPDSEHHGDRDQNLKELKDTPNALDPLVHVSEKLAGNAAIIQPVCLHLESGVSSLSVPIHEEREQTLVFDAARIAWGDKVVLDGFDATICLGQLTMIIGRVGSGKSTLLATILGESSILSGHVSFPSAFRRGIAYCSQSPWLQGSLSVRDNILFAASMDQAWYSAVISACALDTDFGATPEGDLVLARGLSGGQRARVALARAVYSRLETVVLDDVFAALDGNTSSAVFSALLGSEGLLRGKTVILATNQLAQLKHSDWIIALHALDESQQATYAEFLASNNTTGSLIRENIHRRSAGEEMLTVDREGSAVPQAVEEEEEPEIDEIELLETPIGSTVSQTYLHYMRSIGWDRMALYALLLLVAITVQVVTPVFLQIWSTFNDTHSALAARNRMGIFLGSYAIFEVFYSIAISVLFYYVIMVVTLRASANLHAGMFSALMKTTIEFFNTTHPGQIISRFSQDIFVLDDLFPISFYDFGYQLMRLIGSAILMIVSVPYLTAVVALVVGIAYLVQKFYLATAKRLRRLDLSSKAPLYTLFQETIDFNGLLTIRAASAGNRLIKSNTILLAQSQRPFYLTTLTSVWFASTIGVMTAIVNTAIVILAVATRRSTNAGLLAVGLTQAVSLQDVITLMLTSWTQLEISAVALERNLEYSKLVPEQDSHPDQDLAPDAAWPSQGDVKFKNVFARYTMEGAPVLRGISFHAPAGTKLGIVGRTGCGKSTLLMALLLALHTEGEILIDDIDIKNVDRHLLRNSITVIPQDPFVLSGTVRENVDLAGRKTDAEIWAALEAVQLKPAITALEGGLDHELTSSGRTLSHGQLQLLAMVRAVLAGCKIAIFDESTANIDSATDAIIQNVLRTSFQDCTIFAIVHRLENIRDFDQVIVLDAGKIVETGKPSDLLQQQDSIFRQLSRAHHSDN</sequence>
<keyword evidence="5" id="KW-0067">ATP-binding</keyword>
<feature type="domain" description="ABC transporter" evidence="10">
    <location>
        <begin position="646"/>
        <end position="874"/>
    </location>
</feature>
<evidence type="ECO:0000313" key="13">
    <source>
        <dbReference type="Proteomes" id="UP001215280"/>
    </source>
</evidence>
<evidence type="ECO:0000256" key="8">
    <source>
        <dbReference type="ARBA" id="ARBA00023180"/>
    </source>
</evidence>
<dbReference type="GO" id="GO:0016887">
    <property type="term" value="F:ATP hydrolysis activity"/>
    <property type="evidence" value="ECO:0007669"/>
    <property type="project" value="InterPro"/>
</dbReference>
<keyword evidence="3 9" id="KW-0812">Transmembrane</keyword>
<dbReference type="PANTHER" id="PTHR24223:SF399">
    <property type="entry name" value="ABC TRANSPORTER ATNG"/>
    <property type="match status" value="1"/>
</dbReference>
<evidence type="ECO:0000256" key="2">
    <source>
        <dbReference type="ARBA" id="ARBA00022448"/>
    </source>
</evidence>
<accession>A0AAD7JDQ2</accession>
<comment type="caution">
    <text evidence="12">The sequence shown here is derived from an EMBL/GenBank/DDBJ whole genome shotgun (WGS) entry which is preliminary data.</text>
</comment>
<dbReference type="EMBL" id="JARJLG010000042">
    <property type="protein sequence ID" value="KAJ7762735.1"/>
    <property type="molecule type" value="Genomic_DNA"/>
</dbReference>
<keyword evidence="6 9" id="KW-1133">Transmembrane helix</keyword>
<feature type="transmembrane region" description="Helical" evidence="9">
    <location>
        <begin position="1071"/>
        <end position="1095"/>
    </location>
</feature>
<dbReference type="Gene3D" id="1.20.1560.10">
    <property type="entry name" value="ABC transporter type 1, transmembrane domain"/>
    <property type="match status" value="2"/>
</dbReference>
<dbReference type="SUPFAM" id="SSF90123">
    <property type="entry name" value="ABC transporter transmembrane region"/>
    <property type="match status" value="2"/>
</dbReference>
<dbReference type="InterPro" id="IPR044746">
    <property type="entry name" value="ABCC_6TM_D1"/>
</dbReference>
<proteinExistence type="predicted"/>
<dbReference type="InterPro" id="IPR036640">
    <property type="entry name" value="ABC1_TM_sf"/>
</dbReference>
<dbReference type="Pfam" id="PF00664">
    <property type="entry name" value="ABC_membrane"/>
    <property type="match status" value="2"/>
</dbReference>
<dbReference type="InterPro" id="IPR017871">
    <property type="entry name" value="ABC_transporter-like_CS"/>
</dbReference>
<evidence type="ECO:0000256" key="5">
    <source>
        <dbReference type="ARBA" id="ARBA00022840"/>
    </source>
</evidence>
<feature type="transmembrane region" description="Helical" evidence="9">
    <location>
        <begin position="938"/>
        <end position="961"/>
    </location>
</feature>
<feature type="transmembrane region" description="Helical" evidence="9">
    <location>
        <begin position="321"/>
        <end position="345"/>
    </location>
</feature>
<dbReference type="PROSITE" id="PS50929">
    <property type="entry name" value="ABC_TM1F"/>
    <property type="match status" value="2"/>
</dbReference>
<feature type="transmembrane region" description="Helical" evidence="9">
    <location>
        <begin position="38"/>
        <end position="59"/>
    </location>
</feature>
<evidence type="ECO:0000256" key="6">
    <source>
        <dbReference type="ARBA" id="ARBA00022989"/>
    </source>
</evidence>
<evidence type="ECO:0000259" key="11">
    <source>
        <dbReference type="PROSITE" id="PS50929"/>
    </source>
</evidence>
<dbReference type="PROSITE" id="PS50893">
    <property type="entry name" value="ABC_TRANSPORTER_2"/>
    <property type="match status" value="2"/>
</dbReference>
<dbReference type="InterPro" id="IPR050173">
    <property type="entry name" value="ABC_transporter_C-like"/>
</dbReference>
<feature type="domain" description="ABC transmembrane type-1" evidence="11">
    <location>
        <begin position="938"/>
        <end position="1223"/>
    </location>
</feature>
<dbReference type="CDD" id="cd03244">
    <property type="entry name" value="ABCC_MRP_domain2"/>
    <property type="match status" value="1"/>
</dbReference>
<feature type="transmembrane region" description="Helical" evidence="9">
    <location>
        <begin position="981"/>
        <end position="1003"/>
    </location>
</feature>
<dbReference type="PROSITE" id="PS00211">
    <property type="entry name" value="ABC_TRANSPORTER_1"/>
    <property type="match status" value="2"/>
</dbReference>
<feature type="transmembrane region" description="Helical" evidence="9">
    <location>
        <begin position="543"/>
        <end position="562"/>
    </location>
</feature>
<evidence type="ECO:0000259" key="10">
    <source>
        <dbReference type="PROSITE" id="PS50893"/>
    </source>
</evidence>
<dbReference type="SMART" id="SM00382">
    <property type="entry name" value="AAA"/>
    <property type="match status" value="2"/>
</dbReference>